<evidence type="ECO:0000313" key="3">
    <source>
        <dbReference type="Proteomes" id="UP001295684"/>
    </source>
</evidence>
<feature type="compositionally biased region" description="Basic and acidic residues" evidence="1">
    <location>
        <begin position="556"/>
        <end position="576"/>
    </location>
</feature>
<dbReference type="EMBL" id="CAMPGE010030080">
    <property type="protein sequence ID" value="CAI2387580.1"/>
    <property type="molecule type" value="Genomic_DNA"/>
</dbReference>
<feature type="region of interest" description="Disordered" evidence="1">
    <location>
        <begin position="164"/>
        <end position="211"/>
    </location>
</feature>
<gene>
    <name evidence="2" type="ORF">ECRASSUSDP1_LOCUS29214</name>
</gene>
<feature type="compositionally biased region" description="Basic residues" evidence="1">
    <location>
        <begin position="644"/>
        <end position="655"/>
    </location>
</feature>
<feature type="region of interest" description="Disordered" evidence="1">
    <location>
        <begin position="1"/>
        <end position="24"/>
    </location>
</feature>
<feature type="compositionally biased region" description="Basic and acidic residues" evidence="1">
    <location>
        <begin position="164"/>
        <end position="179"/>
    </location>
</feature>
<feature type="region of interest" description="Disordered" evidence="1">
    <location>
        <begin position="627"/>
        <end position="655"/>
    </location>
</feature>
<comment type="caution">
    <text evidence="2">The sequence shown here is derived from an EMBL/GenBank/DDBJ whole genome shotgun (WGS) entry which is preliminary data.</text>
</comment>
<dbReference type="Proteomes" id="UP001295684">
    <property type="component" value="Unassembled WGS sequence"/>
</dbReference>
<protein>
    <submittedName>
        <fullName evidence="2">Uncharacterized protein</fullName>
    </submittedName>
</protein>
<reference evidence="2" key="1">
    <citation type="submission" date="2023-07" db="EMBL/GenBank/DDBJ databases">
        <authorList>
            <consortium name="AG Swart"/>
            <person name="Singh M."/>
            <person name="Singh A."/>
            <person name="Seah K."/>
            <person name="Emmerich C."/>
        </authorList>
    </citation>
    <scope>NUCLEOTIDE SEQUENCE</scope>
    <source>
        <strain evidence="2">DP1</strain>
    </source>
</reference>
<proteinExistence type="predicted"/>
<feature type="region of interest" description="Disordered" evidence="1">
    <location>
        <begin position="551"/>
        <end position="576"/>
    </location>
</feature>
<keyword evidence="3" id="KW-1185">Reference proteome</keyword>
<accession>A0AAD1YB83</accession>
<sequence>MEKDLQMFQRHYEPNKENESPEVHRISQHPFYNVEGSNHAEEDQKSHYYTKKEEYNARYYRHKEKENGYKPPPSEHESSLYCSYDPKIKHKYQHDYSYSEKYDKLGSTTKEVNSHPYHKSYEESKRNFVSSKTTAKFPDAFESSLDSIKLQNIEYQNKDLKMERGYERRSRPEEVDDMKSYNIPPAEEGSPETTRYRPSQSSPQSSKDEGYPQYDLSEIELPAYCNDHPDSKLLYLTQDGDDEILCCVYCALEQKQKYPNCNVIEISDYLQDLIKKTKEVCAKPSGSSHETNSVCSQIISENDKEISRIKEYYSKVMEALALERDEKIKEIGKVTNKNISKANSTDSPSLNEKVKNFENELLKVISGVKETGIHIKELQKIRYDYDEVLSDTEQESTMPESDQIIEKYEFVMLSSEALQELANKLGHFRIREVKLSDYDKLYKNPQYYSNTRNNEIIQRDEVPTFGMSNEITGLAKERKRVVTSGVIPRKDYDRDDSNPLKVIESSTNLMRNSNFQKNAQRNIHKENFGNIDPIPPSAVSYFQNSSQNFDKYNQSKNEEKRSKSIEGTSFRERDSGIESGMYKYNDENAIPPPTYKDLYSTGAGSPVNILYNGGSFRNTDVREYIPNPKTLKENLPKPKSESRKSKHKTYKIKRF</sequence>
<name>A0AAD1YB83_EUPCR</name>
<dbReference type="AlphaFoldDB" id="A0AAD1YB83"/>
<evidence type="ECO:0000313" key="2">
    <source>
        <dbReference type="EMBL" id="CAI2387580.1"/>
    </source>
</evidence>
<feature type="compositionally biased region" description="Basic and acidic residues" evidence="1">
    <location>
        <begin position="630"/>
        <end position="643"/>
    </location>
</feature>
<organism evidence="2 3">
    <name type="scientific">Euplotes crassus</name>
    <dbReference type="NCBI Taxonomy" id="5936"/>
    <lineage>
        <taxon>Eukaryota</taxon>
        <taxon>Sar</taxon>
        <taxon>Alveolata</taxon>
        <taxon>Ciliophora</taxon>
        <taxon>Intramacronucleata</taxon>
        <taxon>Spirotrichea</taxon>
        <taxon>Hypotrichia</taxon>
        <taxon>Euplotida</taxon>
        <taxon>Euplotidae</taxon>
        <taxon>Moneuplotes</taxon>
    </lineage>
</organism>
<evidence type="ECO:0000256" key="1">
    <source>
        <dbReference type="SAM" id="MobiDB-lite"/>
    </source>
</evidence>